<dbReference type="Proteomes" id="UP001295423">
    <property type="component" value="Unassembled WGS sequence"/>
</dbReference>
<comment type="caution">
    <text evidence="2">The sequence shown here is derived from an EMBL/GenBank/DDBJ whole genome shotgun (WGS) entry which is preliminary data.</text>
</comment>
<feature type="signal peptide" evidence="1">
    <location>
        <begin position="1"/>
        <end position="20"/>
    </location>
</feature>
<reference evidence="2" key="1">
    <citation type="submission" date="2023-08" db="EMBL/GenBank/DDBJ databases">
        <authorList>
            <person name="Audoor S."/>
            <person name="Bilcke G."/>
        </authorList>
    </citation>
    <scope>NUCLEOTIDE SEQUENCE</scope>
</reference>
<keyword evidence="1" id="KW-0732">Signal</keyword>
<keyword evidence="3" id="KW-1185">Reference proteome</keyword>
<name>A0AAD2FQ35_9STRA</name>
<evidence type="ECO:0000313" key="3">
    <source>
        <dbReference type="Proteomes" id="UP001295423"/>
    </source>
</evidence>
<proteinExistence type="predicted"/>
<evidence type="ECO:0000313" key="2">
    <source>
        <dbReference type="EMBL" id="CAJ1948913.1"/>
    </source>
</evidence>
<evidence type="ECO:0000256" key="1">
    <source>
        <dbReference type="SAM" id="SignalP"/>
    </source>
</evidence>
<organism evidence="2 3">
    <name type="scientific">Cylindrotheca closterium</name>
    <dbReference type="NCBI Taxonomy" id="2856"/>
    <lineage>
        <taxon>Eukaryota</taxon>
        <taxon>Sar</taxon>
        <taxon>Stramenopiles</taxon>
        <taxon>Ochrophyta</taxon>
        <taxon>Bacillariophyta</taxon>
        <taxon>Bacillariophyceae</taxon>
        <taxon>Bacillariophycidae</taxon>
        <taxon>Bacillariales</taxon>
        <taxon>Bacillariaceae</taxon>
        <taxon>Cylindrotheca</taxon>
    </lineage>
</organism>
<sequence length="565" mass="62092">MKIYFSIVLSAAIFANVANAQSLFDYSAPATGSAKCALINVIMDESGSMGGDQTFLKNVALPKMATELHSSNHNYSDVFVCSSGFGYSRTNNAQAYRHLGCTTYNSAGVIANSTALAWYANGAIEDGWYAMKHGMQDVPSSINGTDLLSHCARVDKNLILVTDEDRDDAYSNVDATNIANLIDTNGYILNVIANYGINNNINDFGMNIGGGGSNSTIFRFDSSAPDNHMTYQDFRPYETYVTSFGGTHPHYTELIVDKPGAAWNINSLRSGGLRAQTFADIFVDIKVKEISNGTGGPSGGGGTVRVGGPEAGGDPHITTWNHKEHYEYHGQCDLVMVKDPTFADGLGLYVHIRTKIVRYWSYIQSVAIRIDDDVLEIEGSADAHDDQAHYWKNFEYQGDLDTFAGFPVTQKLPSVYKRTYTIDLSSKFPGQEITIQLYKEFVRVKLNGNEQVFGNSVGLLGDYKTGKTLARDGVTVLDDFTDLGDEWQVLPSEPTLFHEIAHPQFPELCLKPEDPRGERKRRLEESSISEEDAEKACVSLKDPLAIKDCVYDVLATQDVDMVGAF</sequence>
<evidence type="ECO:0008006" key="4">
    <source>
        <dbReference type="Google" id="ProtNLM"/>
    </source>
</evidence>
<gene>
    <name evidence="2" type="ORF">CYCCA115_LOCUS11832</name>
</gene>
<dbReference type="AlphaFoldDB" id="A0AAD2FQ35"/>
<dbReference type="EMBL" id="CAKOGP040001758">
    <property type="protein sequence ID" value="CAJ1948913.1"/>
    <property type="molecule type" value="Genomic_DNA"/>
</dbReference>
<feature type="chain" id="PRO_5041951147" description="VWFD domain-containing protein" evidence="1">
    <location>
        <begin position="21"/>
        <end position="565"/>
    </location>
</feature>
<accession>A0AAD2FQ35</accession>
<protein>
    <recommendedName>
        <fullName evidence="4">VWFD domain-containing protein</fullName>
    </recommendedName>
</protein>